<keyword evidence="3" id="KW-1185">Reference proteome</keyword>
<proteinExistence type="predicted"/>
<comment type="caution">
    <text evidence="2">The sequence shown here is derived from an EMBL/GenBank/DDBJ whole genome shotgun (WGS) entry which is preliminary data.</text>
</comment>
<protein>
    <recommendedName>
        <fullName evidence="4">Protein DEFECTIVE IN MERISTEM SILENCING 3</fullName>
    </recommendedName>
</protein>
<keyword evidence="1" id="KW-0175">Coiled coil</keyword>
<feature type="coiled-coil region" evidence="1">
    <location>
        <begin position="67"/>
        <end position="101"/>
    </location>
</feature>
<evidence type="ECO:0000256" key="1">
    <source>
        <dbReference type="SAM" id="Coils"/>
    </source>
</evidence>
<dbReference type="AlphaFoldDB" id="A0AAV6Y6D2"/>
<evidence type="ECO:0000313" key="3">
    <source>
        <dbReference type="Proteomes" id="UP000826271"/>
    </source>
</evidence>
<accession>A0AAV6Y6D2</accession>
<gene>
    <name evidence="2" type="ORF">BUALT_Bualt01G0081400</name>
</gene>
<evidence type="ECO:0000313" key="2">
    <source>
        <dbReference type="EMBL" id="KAG8390419.1"/>
    </source>
</evidence>
<name>A0AAV6Y6D2_9LAMI</name>
<dbReference type="PANTHER" id="PTHR33566">
    <property type="entry name" value="EN/SPM-LIKE TRANSPOSON-RELATED"/>
    <property type="match status" value="1"/>
</dbReference>
<sequence>MLGGGDHRRMSIDIKPPAQLSINSRALPISSPSPLRNVSENSHYMVSREEMQNGAQSQRAESIANHSKKLQDDLHELGQQIKHHEENVKYLKTEKNKLEDSIPDLQVSLGEYNKASFSTTKSEDPAHVNSEEETIQHIIKHEKSAAALLCIAKSQAEALASNHPLTKDVVGIVATLGKLDDDNLSRLLSEYLGLETMLAMVCKTYEGVKALEAYNKNGSINRTFGLHAFAASTGRPLDDRFLVICLENIRPYAGKFIADDPQRRLDLPKPRLLNGETPPGFLGFAVNMITIDNTNLYCVSKDGHNLRETLFYNLLSNLHVYVSREDMLKAMSCIKNGAVSLDGGIIRRPGMFSLGHHGGDIDIKFPNGSERLNLPEKYFEIENRVKETKWKKDRVFEDMQREQALLDRARFNYETKKQEFVQFFAQCSSQAHQYSTGRVSTPR</sequence>
<dbReference type="EMBL" id="WHWC01000001">
    <property type="protein sequence ID" value="KAG8390419.1"/>
    <property type="molecule type" value="Genomic_DNA"/>
</dbReference>
<organism evidence="2 3">
    <name type="scientific">Buddleja alternifolia</name>
    <dbReference type="NCBI Taxonomy" id="168488"/>
    <lineage>
        <taxon>Eukaryota</taxon>
        <taxon>Viridiplantae</taxon>
        <taxon>Streptophyta</taxon>
        <taxon>Embryophyta</taxon>
        <taxon>Tracheophyta</taxon>
        <taxon>Spermatophyta</taxon>
        <taxon>Magnoliopsida</taxon>
        <taxon>eudicotyledons</taxon>
        <taxon>Gunneridae</taxon>
        <taxon>Pentapetalae</taxon>
        <taxon>asterids</taxon>
        <taxon>lamiids</taxon>
        <taxon>Lamiales</taxon>
        <taxon>Scrophulariaceae</taxon>
        <taxon>Buddlejeae</taxon>
        <taxon>Buddleja</taxon>
    </lineage>
</organism>
<evidence type="ECO:0008006" key="4">
    <source>
        <dbReference type="Google" id="ProtNLM"/>
    </source>
</evidence>
<dbReference type="PANTHER" id="PTHR33566:SF6">
    <property type="entry name" value="PROTEIN DEFECTIVE IN MERISTEM SILENCING 3"/>
    <property type="match status" value="1"/>
</dbReference>
<reference evidence="2" key="1">
    <citation type="submission" date="2019-10" db="EMBL/GenBank/DDBJ databases">
        <authorList>
            <person name="Zhang R."/>
            <person name="Pan Y."/>
            <person name="Wang J."/>
            <person name="Ma R."/>
            <person name="Yu S."/>
        </authorList>
    </citation>
    <scope>NUCLEOTIDE SEQUENCE</scope>
    <source>
        <strain evidence="2">LA-IB0</strain>
        <tissue evidence="2">Leaf</tissue>
    </source>
</reference>
<dbReference type="Proteomes" id="UP000826271">
    <property type="component" value="Unassembled WGS sequence"/>
</dbReference>